<name>A0ABR9R6T3_9FIRM</name>
<evidence type="ECO:0000259" key="1">
    <source>
        <dbReference type="PROSITE" id="PS51186"/>
    </source>
</evidence>
<accession>A0ABR9R6T3</accession>
<dbReference type="InterPro" id="IPR016181">
    <property type="entry name" value="Acyl_CoA_acyltransferase"/>
</dbReference>
<keyword evidence="3" id="KW-1185">Reference proteome</keyword>
<evidence type="ECO:0000313" key="2">
    <source>
        <dbReference type="EMBL" id="MBE5038485.1"/>
    </source>
</evidence>
<dbReference type="PROSITE" id="PS51186">
    <property type="entry name" value="GNAT"/>
    <property type="match status" value="1"/>
</dbReference>
<proteinExistence type="predicted"/>
<comment type="caution">
    <text evidence="2">The sequence shown here is derived from an EMBL/GenBank/DDBJ whole genome shotgun (WGS) entry which is preliminary data.</text>
</comment>
<dbReference type="Pfam" id="PF13302">
    <property type="entry name" value="Acetyltransf_3"/>
    <property type="match status" value="1"/>
</dbReference>
<dbReference type="Proteomes" id="UP000768567">
    <property type="component" value="Unassembled WGS sequence"/>
</dbReference>
<protein>
    <submittedName>
        <fullName evidence="2">GNAT family N-acetyltransferase</fullName>
    </submittedName>
</protein>
<reference evidence="2 3" key="1">
    <citation type="submission" date="2020-10" db="EMBL/GenBank/DDBJ databases">
        <title>ChiBAC.</title>
        <authorList>
            <person name="Zenner C."/>
            <person name="Hitch T.C.A."/>
            <person name="Clavel T."/>
        </authorList>
    </citation>
    <scope>NUCLEOTIDE SEQUENCE [LARGE SCALE GENOMIC DNA]</scope>
    <source>
        <strain evidence="2 3">DSM 109015</strain>
    </source>
</reference>
<dbReference type="InterPro" id="IPR000182">
    <property type="entry name" value="GNAT_dom"/>
</dbReference>
<organism evidence="2 3">
    <name type="scientific">Gemmiger gallinarum</name>
    <dbReference type="NCBI Taxonomy" id="2779354"/>
    <lineage>
        <taxon>Bacteria</taxon>
        <taxon>Bacillati</taxon>
        <taxon>Bacillota</taxon>
        <taxon>Clostridia</taxon>
        <taxon>Eubacteriales</taxon>
        <taxon>Gemmiger</taxon>
    </lineage>
</organism>
<sequence>MPIPGIQQPDILTIDTTLRLKKVGNRFDFALPWYQDPETLMLVDGKTDPYDMPHLAEMYRYLEQHGELYWIELRTPDGTFEPVGDVTLWPEDLPIVIGRKDLRGQGIGRRTVAALMERARCLGWRELYVNEIYSFNTASRALFEGLGFVPCARTPRGARYRCPLD</sequence>
<dbReference type="Gene3D" id="3.40.630.30">
    <property type="match status" value="1"/>
</dbReference>
<dbReference type="SUPFAM" id="SSF55729">
    <property type="entry name" value="Acyl-CoA N-acyltransferases (Nat)"/>
    <property type="match status" value="1"/>
</dbReference>
<dbReference type="RefSeq" id="WP_193502663.1">
    <property type="nucleotide sequence ID" value="NZ_JADCKC010000003.1"/>
</dbReference>
<evidence type="ECO:0000313" key="3">
    <source>
        <dbReference type="Proteomes" id="UP000768567"/>
    </source>
</evidence>
<dbReference type="EMBL" id="JADCKC010000003">
    <property type="protein sequence ID" value="MBE5038485.1"/>
    <property type="molecule type" value="Genomic_DNA"/>
</dbReference>
<gene>
    <name evidence="2" type="ORF">INF35_11875</name>
</gene>
<feature type="domain" description="N-acetyltransferase" evidence="1">
    <location>
        <begin position="16"/>
        <end position="165"/>
    </location>
</feature>